<dbReference type="Gene3D" id="3.30.1320.10">
    <property type="match status" value="1"/>
</dbReference>
<dbReference type="GO" id="GO:0005737">
    <property type="term" value="C:cytoplasm"/>
    <property type="evidence" value="ECO:0007669"/>
    <property type="project" value="UniProtKB-ARBA"/>
</dbReference>
<keyword evidence="1 3" id="KW-0689">Ribosomal protein</keyword>
<evidence type="ECO:0000313" key="5">
    <source>
        <dbReference type="Proteomes" id="UP000177006"/>
    </source>
</evidence>
<dbReference type="STRING" id="1797457.A2160_06035"/>
<evidence type="ECO:0000256" key="1">
    <source>
        <dbReference type="ARBA" id="ARBA00022980"/>
    </source>
</evidence>
<dbReference type="GO" id="GO:0003735">
    <property type="term" value="F:structural constituent of ribosome"/>
    <property type="evidence" value="ECO:0007669"/>
    <property type="project" value="InterPro"/>
</dbReference>
<dbReference type="GO" id="GO:0015935">
    <property type="term" value="C:small ribosomal subunit"/>
    <property type="evidence" value="ECO:0007669"/>
    <property type="project" value="TreeGrafter"/>
</dbReference>
<dbReference type="InterPro" id="IPR023803">
    <property type="entry name" value="Ribosomal_bS16_dom_sf"/>
</dbReference>
<dbReference type="PANTHER" id="PTHR12919:SF20">
    <property type="entry name" value="SMALL RIBOSOMAL SUBUNIT PROTEIN BS16M"/>
    <property type="match status" value="1"/>
</dbReference>
<dbReference type="Proteomes" id="UP000177006">
    <property type="component" value="Unassembled WGS sequence"/>
</dbReference>
<dbReference type="InterPro" id="IPR000307">
    <property type="entry name" value="Ribosomal_bS16"/>
</dbReference>
<evidence type="ECO:0000256" key="2">
    <source>
        <dbReference type="ARBA" id="ARBA00023274"/>
    </source>
</evidence>
<sequence>MLKIKLFRLGKKKQPRYRIVVAERRDRCGGKYVSLLGTYNPLAQPAEIKLDLKKYQEWLTKGAQPTATVKSLYQKAQKKS</sequence>
<dbReference type="PANTHER" id="PTHR12919">
    <property type="entry name" value="30S RIBOSOMAL PROTEIN S16"/>
    <property type="match status" value="1"/>
</dbReference>
<gene>
    <name evidence="3" type="primary">rpsP</name>
    <name evidence="4" type="ORF">A2160_06035</name>
</gene>
<dbReference type="EMBL" id="MEZK01000020">
    <property type="protein sequence ID" value="OGD62574.1"/>
    <property type="molecule type" value="Genomic_DNA"/>
</dbReference>
<dbReference type="AlphaFoldDB" id="A0A1F5E5P1"/>
<dbReference type="GO" id="GO:0006412">
    <property type="term" value="P:translation"/>
    <property type="evidence" value="ECO:0007669"/>
    <property type="project" value="UniProtKB-UniRule"/>
</dbReference>
<evidence type="ECO:0000313" key="4">
    <source>
        <dbReference type="EMBL" id="OGD62574.1"/>
    </source>
</evidence>
<comment type="caution">
    <text evidence="4">The sequence shown here is derived from an EMBL/GenBank/DDBJ whole genome shotgun (WGS) entry which is preliminary data.</text>
</comment>
<dbReference type="SUPFAM" id="SSF54565">
    <property type="entry name" value="Ribosomal protein S16"/>
    <property type="match status" value="1"/>
</dbReference>
<comment type="similarity">
    <text evidence="3">Belongs to the bacterial ribosomal protein bS16 family.</text>
</comment>
<dbReference type="Pfam" id="PF00886">
    <property type="entry name" value="Ribosomal_S16"/>
    <property type="match status" value="1"/>
</dbReference>
<protein>
    <recommendedName>
        <fullName evidence="3">Small ribosomal subunit protein bS16</fullName>
    </recommendedName>
</protein>
<reference evidence="4 5" key="1">
    <citation type="journal article" date="2016" name="Nat. Commun.">
        <title>Thousands of microbial genomes shed light on interconnected biogeochemical processes in an aquifer system.</title>
        <authorList>
            <person name="Anantharaman K."/>
            <person name="Brown C.T."/>
            <person name="Hug L.A."/>
            <person name="Sharon I."/>
            <person name="Castelle C.J."/>
            <person name="Probst A.J."/>
            <person name="Thomas B.C."/>
            <person name="Singh A."/>
            <person name="Wilkins M.J."/>
            <person name="Karaoz U."/>
            <person name="Brodie E.L."/>
            <person name="Williams K.H."/>
            <person name="Hubbard S.S."/>
            <person name="Banfield J.F."/>
        </authorList>
    </citation>
    <scope>NUCLEOTIDE SEQUENCE [LARGE SCALE GENOMIC DNA]</scope>
</reference>
<organism evidence="4 5">
    <name type="scientific">Candidatus Beckwithbacteria bacterium RBG_13_42_9</name>
    <dbReference type="NCBI Taxonomy" id="1797457"/>
    <lineage>
        <taxon>Bacteria</taxon>
        <taxon>Candidatus Beckwithiibacteriota</taxon>
    </lineage>
</organism>
<name>A0A1F5E5P1_9BACT</name>
<dbReference type="HAMAP" id="MF_00385">
    <property type="entry name" value="Ribosomal_bS16"/>
    <property type="match status" value="1"/>
</dbReference>
<keyword evidence="2 3" id="KW-0687">Ribonucleoprotein</keyword>
<dbReference type="NCBIfam" id="TIGR00002">
    <property type="entry name" value="S16"/>
    <property type="match status" value="1"/>
</dbReference>
<accession>A0A1F5E5P1</accession>
<proteinExistence type="inferred from homology"/>
<evidence type="ECO:0000256" key="3">
    <source>
        <dbReference type="HAMAP-Rule" id="MF_00385"/>
    </source>
</evidence>